<dbReference type="RefSeq" id="WP_249332938.1">
    <property type="nucleotide sequence ID" value="NZ_JACRSY010000016.1"/>
</dbReference>
<dbReference type="Proteomes" id="UP000655830">
    <property type="component" value="Unassembled WGS sequence"/>
</dbReference>
<dbReference type="InterPro" id="IPR011004">
    <property type="entry name" value="Trimer_LpxA-like_sf"/>
</dbReference>
<dbReference type="InterPro" id="IPR001451">
    <property type="entry name" value="Hexapep"/>
</dbReference>
<gene>
    <name evidence="1" type="ORF">H8718_11000</name>
</gene>
<dbReference type="PANTHER" id="PTHR13061">
    <property type="entry name" value="DYNACTIN SUBUNIT P25"/>
    <property type="match status" value="1"/>
</dbReference>
<dbReference type="InterPro" id="IPR050484">
    <property type="entry name" value="Transf_Hexapept/Carb_Anhydrase"/>
</dbReference>
<dbReference type="InterPro" id="IPR047324">
    <property type="entry name" value="LbH_gamma_CA-like"/>
</dbReference>
<keyword evidence="2" id="KW-1185">Reference proteome</keyword>
<sequence length="160" mass="16854">MIHETVFIAEGARIVGDITIGEDCSIWYNAVIRAEGLPVYLGPESNIQDGSVIHVGYEHAVTIGKGVTVGHRAIIHGATIGDYTLVGMGSIILDGAKIGKHCIIGAGALVTGGTVIEDGMLVLGSPAKAIKPLTEEQIKSLYDSANHYVELGKTYKQNNN</sequence>
<dbReference type="SUPFAM" id="SSF51161">
    <property type="entry name" value="Trimeric LpxA-like enzymes"/>
    <property type="match status" value="1"/>
</dbReference>
<organism evidence="1 2">
    <name type="scientific">Zhenhengia yiwuensis</name>
    <dbReference type="NCBI Taxonomy" id="2763666"/>
    <lineage>
        <taxon>Bacteria</taxon>
        <taxon>Bacillati</taxon>
        <taxon>Bacillota</taxon>
        <taxon>Clostridia</taxon>
        <taxon>Lachnospirales</taxon>
        <taxon>Lachnospiraceae</taxon>
        <taxon>Zhenhengia</taxon>
    </lineage>
</organism>
<dbReference type="CDD" id="cd04645">
    <property type="entry name" value="LbH_gamma_CA_like"/>
    <property type="match status" value="1"/>
</dbReference>
<protein>
    <submittedName>
        <fullName evidence="1">Gamma carbonic anhydrase family protein</fullName>
    </submittedName>
</protein>
<dbReference type="EMBL" id="JACRSY010000016">
    <property type="protein sequence ID" value="MBC8580049.1"/>
    <property type="molecule type" value="Genomic_DNA"/>
</dbReference>
<accession>A0A926EI74</accession>
<proteinExistence type="predicted"/>
<name>A0A926EI74_9FIRM</name>
<evidence type="ECO:0000313" key="1">
    <source>
        <dbReference type="EMBL" id="MBC8580049.1"/>
    </source>
</evidence>
<dbReference type="PANTHER" id="PTHR13061:SF29">
    <property type="entry name" value="GAMMA CARBONIC ANHYDRASE-LIKE 1, MITOCHONDRIAL-RELATED"/>
    <property type="match status" value="1"/>
</dbReference>
<evidence type="ECO:0000313" key="2">
    <source>
        <dbReference type="Proteomes" id="UP000655830"/>
    </source>
</evidence>
<reference evidence="1" key="1">
    <citation type="submission" date="2020-08" db="EMBL/GenBank/DDBJ databases">
        <title>Genome public.</title>
        <authorList>
            <person name="Liu C."/>
            <person name="Sun Q."/>
        </authorList>
    </citation>
    <scope>NUCLEOTIDE SEQUENCE</scope>
    <source>
        <strain evidence="1">NSJ-12</strain>
    </source>
</reference>
<dbReference type="Gene3D" id="2.160.10.10">
    <property type="entry name" value="Hexapeptide repeat proteins"/>
    <property type="match status" value="1"/>
</dbReference>
<dbReference type="AlphaFoldDB" id="A0A926EI74"/>
<comment type="caution">
    <text evidence="1">The sequence shown here is derived from an EMBL/GenBank/DDBJ whole genome shotgun (WGS) entry which is preliminary data.</text>
</comment>
<dbReference type="Pfam" id="PF00132">
    <property type="entry name" value="Hexapep"/>
    <property type="match status" value="2"/>
</dbReference>